<gene>
    <name evidence="5" type="ORF">SAMN04488004_11935</name>
</gene>
<dbReference type="STRING" id="195913.SAMN04488004_11935"/>
<feature type="active site" description="Proton donor/acceptor" evidence="2">
    <location>
        <position position="186"/>
    </location>
</feature>
<comment type="similarity">
    <text evidence="1">Belongs to the SMP-30/CGR1 family.</text>
</comment>
<feature type="binding site" evidence="3">
    <location>
        <position position="136"/>
    </location>
    <ligand>
        <name>a divalent metal cation</name>
        <dbReference type="ChEBI" id="CHEBI:60240"/>
    </ligand>
</feature>
<dbReference type="PRINTS" id="PR01790">
    <property type="entry name" value="SMP30FAMILY"/>
</dbReference>
<feature type="binding site" evidence="3">
    <location>
        <position position="89"/>
    </location>
    <ligand>
        <name>substrate</name>
    </ligand>
</feature>
<keyword evidence="6" id="KW-1185">Reference proteome</keyword>
<dbReference type="OrthoDB" id="2633250at2"/>
<keyword evidence="3" id="KW-0479">Metal-binding</keyword>
<evidence type="ECO:0000313" key="6">
    <source>
        <dbReference type="Proteomes" id="UP000199550"/>
    </source>
</evidence>
<dbReference type="Proteomes" id="UP000199550">
    <property type="component" value="Unassembled WGS sequence"/>
</dbReference>
<name>A0A1I4HQR5_9RHOB</name>
<dbReference type="InterPro" id="IPR005511">
    <property type="entry name" value="SMP-30"/>
</dbReference>
<evidence type="ECO:0000259" key="4">
    <source>
        <dbReference type="Pfam" id="PF08450"/>
    </source>
</evidence>
<dbReference type="Pfam" id="PF08450">
    <property type="entry name" value="SGL"/>
    <property type="match status" value="1"/>
</dbReference>
<proteinExistence type="inferred from homology"/>
<dbReference type="PANTHER" id="PTHR10907">
    <property type="entry name" value="REGUCALCIN"/>
    <property type="match status" value="1"/>
</dbReference>
<protein>
    <submittedName>
        <fullName evidence="5">Sugar lactone lactonase YvrE</fullName>
    </submittedName>
</protein>
<sequence length="275" mass="29972">MIFDATPCTLGEGPLWHPERDQLFWFDILSRRMHTKGQHWDFPGHVSAAGWVDYETLLVASDIALSRFDIASGDTVKIMDLEHDLAGNRSNDCRADPQGGFWIGTMGLGAEAGHGSIWRYYRGALRKIYADLAISNSICFAPDGKTAYFTDTPTKQIMRVALDAAGWPSGTPQVHIDLTGTDYNPDGSVVDAAGNLFNAQWGAGRVAAYDPHGQFIEAFAFPAHHTSCPTFGGADLSTLYVTSARQGIDAPDEAQGATYAIKTSYTGQREHRVIL</sequence>
<feature type="domain" description="SMP-30/Gluconolactonase/LRE-like region" evidence="4">
    <location>
        <begin position="10"/>
        <end position="245"/>
    </location>
</feature>
<evidence type="ECO:0000256" key="3">
    <source>
        <dbReference type="PIRSR" id="PIRSR605511-2"/>
    </source>
</evidence>
<dbReference type="EMBL" id="FOTF01000019">
    <property type="protein sequence ID" value="SFL44414.1"/>
    <property type="molecule type" value="Genomic_DNA"/>
</dbReference>
<accession>A0A1I4HQR5</accession>
<dbReference type="Gene3D" id="2.120.10.30">
    <property type="entry name" value="TolB, C-terminal domain"/>
    <property type="match status" value="1"/>
</dbReference>
<organism evidence="5 6">
    <name type="scientific">Loktanella salsilacus</name>
    <dbReference type="NCBI Taxonomy" id="195913"/>
    <lineage>
        <taxon>Bacteria</taxon>
        <taxon>Pseudomonadati</taxon>
        <taxon>Pseudomonadota</taxon>
        <taxon>Alphaproteobacteria</taxon>
        <taxon>Rhodobacterales</taxon>
        <taxon>Roseobacteraceae</taxon>
        <taxon>Loktanella</taxon>
    </lineage>
</organism>
<evidence type="ECO:0000313" key="5">
    <source>
        <dbReference type="EMBL" id="SFL44414.1"/>
    </source>
</evidence>
<dbReference type="PANTHER" id="PTHR10907:SF47">
    <property type="entry name" value="REGUCALCIN"/>
    <property type="match status" value="1"/>
</dbReference>
<feature type="binding site" evidence="3">
    <location>
        <position position="91"/>
    </location>
    <ligand>
        <name>substrate</name>
    </ligand>
</feature>
<dbReference type="SUPFAM" id="SSF63829">
    <property type="entry name" value="Calcium-dependent phosphotriesterase"/>
    <property type="match status" value="1"/>
</dbReference>
<dbReference type="GO" id="GO:0005509">
    <property type="term" value="F:calcium ion binding"/>
    <property type="evidence" value="ECO:0007669"/>
    <property type="project" value="TreeGrafter"/>
</dbReference>
<dbReference type="InterPro" id="IPR011042">
    <property type="entry name" value="6-blade_b-propeller_TolB-like"/>
</dbReference>
<evidence type="ECO:0000256" key="1">
    <source>
        <dbReference type="ARBA" id="ARBA00008853"/>
    </source>
</evidence>
<comment type="cofactor">
    <cofactor evidence="3">
        <name>Zn(2+)</name>
        <dbReference type="ChEBI" id="CHEBI:29105"/>
    </cofactor>
    <text evidence="3">Binds 1 divalent metal cation per subunit.</text>
</comment>
<dbReference type="GO" id="GO:0019853">
    <property type="term" value="P:L-ascorbic acid biosynthetic process"/>
    <property type="evidence" value="ECO:0007669"/>
    <property type="project" value="TreeGrafter"/>
</dbReference>
<feature type="binding site" evidence="3">
    <location>
        <position position="186"/>
    </location>
    <ligand>
        <name>a divalent metal cation</name>
        <dbReference type="ChEBI" id="CHEBI:60240"/>
    </ligand>
</feature>
<evidence type="ECO:0000256" key="2">
    <source>
        <dbReference type="PIRSR" id="PIRSR605511-1"/>
    </source>
</evidence>
<keyword evidence="3" id="KW-0862">Zinc</keyword>
<dbReference type="GO" id="GO:0004341">
    <property type="term" value="F:gluconolactonase activity"/>
    <property type="evidence" value="ECO:0007669"/>
    <property type="project" value="TreeGrafter"/>
</dbReference>
<feature type="binding site" evidence="3">
    <location>
        <position position="12"/>
    </location>
    <ligand>
        <name>a divalent metal cation</name>
        <dbReference type="ChEBI" id="CHEBI:60240"/>
    </ligand>
</feature>
<dbReference type="RefSeq" id="WP_090190835.1">
    <property type="nucleotide sequence ID" value="NZ_FOTF01000019.1"/>
</dbReference>
<dbReference type="AlphaFoldDB" id="A0A1I4HQR5"/>
<reference evidence="5 6" key="1">
    <citation type="submission" date="2016-10" db="EMBL/GenBank/DDBJ databases">
        <authorList>
            <person name="de Groot N.N."/>
        </authorList>
    </citation>
    <scope>NUCLEOTIDE SEQUENCE [LARGE SCALE GENOMIC DNA]</scope>
    <source>
        <strain evidence="5 6">DSM 16199</strain>
    </source>
</reference>
<dbReference type="InterPro" id="IPR013658">
    <property type="entry name" value="SGL"/>
</dbReference>